<organism evidence="4 5">
    <name type="scientific">Knipowitschia caucasica</name>
    <name type="common">Caucasian dwarf goby</name>
    <name type="synonym">Pomatoschistus caucasicus</name>
    <dbReference type="NCBI Taxonomy" id="637954"/>
    <lineage>
        <taxon>Eukaryota</taxon>
        <taxon>Metazoa</taxon>
        <taxon>Chordata</taxon>
        <taxon>Craniata</taxon>
        <taxon>Vertebrata</taxon>
        <taxon>Euteleostomi</taxon>
        <taxon>Actinopterygii</taxon>
        <taxon>Neopterygii</taxon>
        <taxon>Teleostei</taxon>
        <taxon>Neoteleostei</taxon>
        <taxon>Acanthomorphata</taxon>
        <taxon>Gobiaria</taxon>
        <taxon>Gobiiformes</taxon>
        <taxon>Gobioidei</taxon>
        <taxon>Gobiidae</taxon>
        <taxon>Gobiinae</taxon>
        <taxon>Knipowitschia</taxon>
    </lineage>
</organism>
<evidence type="ECO:0000256" key="2">
    <source>
        <dbReference type="SAM" id="MobiDB-lite"/>
    </source>
</evidence>
<reference evidence="4 5" key="1">
    <citation type="submission" date="2024-04" db="EMBL/GenBank/DDBJ databases">
        <authorList>
            <person name="Waldvogel A.-M."/>
            <person name="Schoenle A."/>
        </authorList>
    </citation>
    <scope>NUCLEOTIDE SEQUENCE [LARGE SCALE GENOMIC DNA]</scope>
</reference>
<dbReference type="InterPro" id="IPR036397">
    <property type="entry name" value="RNaseH_sf"/>
</dbReference>
<dbReference type="InterPro" id="IPR001584">
    <property type="entry name" value="Integrase_cat-core"/>
</dbReference>
<accession>A0AAV2IZA4</accession>
<dbReference type="PROSITE" id="PS50994">
    <property type="entry name" value="INTEGRASE"/>
    <property type="match status" value="1"/>
</dbReference>
<dbReference type="GO" id="GO:0003676">
    <property type="term" value="F:nucleic acid binding"/>
    <property type="evidence" value="ECO:0007669"/>
    <property type="project" value="InterPro"/>
</dbReference>
<protein>
    <recommendedName>
        <fullName evidence="1">Gypsy retrotransposon integrase-like protein 1</fullName>
    </recommendedName>
</protein>
<evidence type="ECO:0000256" key="1">
    <source>
        <dbReference type="ARBA" id="ARBA00039658"/>
    </source>
</evidence>
<dbReference type="SUPFAM" id="SSF53098">
    <property type="entry name" value="Ribonuclease H-like"/>
    <property type="match status" value="1"/>
</dbReference>
<dbReference type="Proteomes" id="UP001497482">
    <property type="component" value="Chromosome 1"/>
</dbReference>
<keyword evidence="5" id="KW-1185">Reference proteome</keyword>
<gene>
    <name evidence="4" type="ORF">KC01_LOCUS1506</name>
</gene>
<sequence>MLIKTQGYNYEVKYRPGADMVLADTLSRLPNPENDGDIELDERIDGIETEFEDAERHTIAIINFSPEKQNSLRSQTANDTKLHVLKELIQQGWPESIKDLPKDLRPYWSEPKFRDELATESGVIFKGRQVLIPDSMTADILTQLHVAHQGIEKTRRLARERVYWIKMNDDIERVCRSCSVCAEHQDANPKETLKPHDLPTRPWQSIASDLFEISGRHYLLTVDRYSKYPLVDEMPTQVTSHAVTQKMQCYMSLFGRPDEILTDNGPQYTGQAFQLFVKRWGIRHVTSSPHYPKSNGFIERHVRYIKAIVKKTQQNKSDLYIALLQVRATPIDSKLPSPAELLFGRTVTTLLPSRADPGKVGHRQHLAHRAAVMKEHHDRSCRRELPPLRPGQHVTVWNKERRTWHPAVVQQKCNEPRSYVVQTPNGNMIRRSRSHLRGPYNTQVQQTVKRTHLVEPPTLDEDQEDRSDPTQPAPSCETESKPPDPNNPQTVRTRFGRAVVKPMHYRDYV</sequence>
<feature type="region of interest" description="Disordered" evidence="2">
    <location>
        <begin position="430"/>
        <end position="509"/>
    </location>
</feature>
<evidence type="ECO:0000313" key="5">
    <source>
        <dbReference type="Proteomes" id="UP001497482"/>
    </source>
</evidence>
<dbReference type="Gene3D" id="3.30.420.10">
    <property type="entry name" value="Ribonuclease H-like superfamily/Ribonuclease H"/>
    <property type="match status" value="1"/>
</dbReference>
<dbReference type="InterPro" id="IPR012337">
    <property type="entry name" value="RNaseH-like_sf"/>
</dbReference>
<name>A0AAV2IZA4_KNICA</name>
<proteinExistence type="predicted"/>
<evidence type="ECO:0000259" key="3">
    <source>
        <dbReference type="PROSITE" id="PS50994"/>
    </source>
</evidence>
<dbReference type="Pfam" id="PF17921">
    <property type="entry name" value="Integrase_H2C2"/>
    <property type="match status" value="1"/>
</dbReference>
<dbReference type="Gene3D" id="1.10.340.70">
    <property type="match status" value="1"/>
</dbReference>
<dbReference type="AlphaFoldDB" id="A0AAV2IZA4"/>
<dbReference type="FunFam" id="3.30.420.10:FF:000063">
    <property type="entry name" value="Retrovirus-related Pol polyprotein from transposon 297-like Protein"/>
    <property type="match status" value="1"/>
</dbReference>
<dbReference type="InterPro" id="IPR041588">
    <property type="entry name" value="Integrase_H2C2"/>
</dbReference>
<dbReference type="PANTHER" id="PTHR37984:SF7">
    <property type="entry name" value="INTEGRASE CATALYTIC DOMAIN-CONTAINING PROTEIN"/>
    <property type="match status" value="1"/>
</dbReference>
<feature type="domain" description="Integrase catalytic" evidence="3">
    <location>
        <begin position="198"/>
        <end position="365"/>
    </location>
</feature>
<dbReference type="EMBL" id="OZ035823">
    <property type="protein sequence ID" value="CAL1568992.1"/>
    <property type="molecule type" value="Genomic_DNA"/>
</dbReference>
<dbReference type="PANTHER" id="PTHR37984">
    <property type="entry name" value="PROTEIN CBG26694"/>
    <property type="match status" value="1"/>
</dbReference>
<dbReference type="GO" id="GO:0015074">
    <property type="term" value="P:DNA integration"/>
    <property type="evidence" value="ECO:0007669"/>
    <property type="project" value="InterPro"/>
</dbReference>
<dbReference type="FunFam" id="1.10.340.70:FF:000003">
    <property type="entry name" value="Protein CBG25708"/>
    <property type="match status" value="1"/>
</dbReference>
<evidence type="ECO:0000313" key="4">
    <source>
        <dbReference type="EMBL" id="CAL1568992.1"/>
    </source>
</evidence>
<dbReference type="Pfam" id="PF00665">
    <property type="entry name" value="rve"/>
    <property type="match status" value="1"/>
</dbReference>
<dbReference type="InterPro" id="IPR050951">
    <property type="entry name" value="Retrovirus_Pol_polyprotein"/>
</dbReference>